<proteinExistence type="predicted"/>
<evidence type="ECO:0000256" key="1">
    <source>
        <dbReference type="SAM" id="MobiDB-lite"/>
    </source>
</evidence>
<comment type="caution">
    <text evidence="2">The sequence shown here is derived from an EMBL/GenBank/DDBJ whole genome shotgun (WGS) entry which is preliminary data.</text>
</comment>
<feature type="compositionally biased region" description="Basic and acidic residues" evidence="1">
    <location>
        <begin position="311"/>
        <end position="327"/>
    </location>
</feature>
<keyword evidence="3" id="KW-1185">Reference proteome</keyword>
<evidence type="ECO:0000313" key="2">
    <source>
        <dbReference type="EMBL" id="KAF2431956.1"/>
    </source>
</evidence>
<reference evidence="2" key="1">
    <citation type="journal article" date="2020" name="Stud. Mycol.">
        <title>101 Dothideomycetes genomes: a test case for predicting lifestyles and emergence of pathogens.</title>
        <authorList>
            <person name="Haridas S."/>
            <person name="Albert R."/>
            <person name="Binder M."/>
            <person name="Bloem J."/>
            <person name="Labutti K."/>
            <person name="Salamov A."/>
            <person name="Andreopoulos B."/>
            <person name="Baker S."/>
            <person name="Barry K."/>
            <person name="Bills G."/>
            <person name="Bluhm B."/>
            <person name="Cannon C."/>
            <person name="Castanera R."/>
            <person name="Culley D."/>
            <person name="Daum C."/>
            <person name="Ezra D."/>
            <person name="Gonzalez J."/>
            <person name="Henrissat B."/>
            <person name="Kuo A."/>
            <person name="Liang C."/>
            <person name="Lipzen A."/>
            <person name="Lutzoni F."/>
            <person name="Magnuson J."/>
            <person name="Mondo S."/>
            <person name="Nolan M."/>
            <person name="Ohm R."/>
            <person name="Pangilinan J."/>
            <person name="Park H.-J."/>
            <person name="Ramirez L."/>
            <person name="Alfaro M."/>
            <person name="Sun H."/>
            <person name="Tritt A."/>
            <person name="Yoshinaga Y."/>
            <person name="Zwiers L.-H."/>
            <person name="Turgeon B."/>
            <person name="Goodwin S."/>
            <person name="Spatafora J."/>
            <person name="Crous P."/>
            <person name="Grigoriev I."/>
        </authorList>
    </citation>
    <scope>NUCLEOTIDE SEQUENCE</scope>
    <source>
        <strain evidence="2">CBS 130266</strain>
    </source>
</reference>
<organism evidence="2 3">
    <name type="scientific">Tothia fuscella</name>
    <dbReference type="NCBI Taxonomy" id="1048955"/>
    <lineage>
        <taxon>Eukaryota</taxon>
        <taxon>Fungi</taxon>
        <taxon>Dikarya</taxon>
        <taxon>Ascomycota</taxon>
        <taxon>Pezizomycotina</taxon>
        <taxon>Dothideomycetes</taxon>
        <taxon>Pleosporomycetidae</taxon>
        <taxon>Venturiales</taxon>
        <taxon>Cylindrosympodiaceae</taxon>
        <taxon>Tothia</taxon>
    </lineage>
</organism>
<feature type="compositionally biased region" description="Basic residues" evidence="1">
    <location>
        <begin position="584"/>
        <end position="596"/>
    </location>
</feature>
<feature type="compositionally biased region" description="Acidic residues" evidence="1">
    <location>
        <begin position="647"/>
        <end position="665"/>
    </location>
</feature>
<accession>A0A9P4NUI0</accession>
<name>A0A9P4NUI0_9PEZI</name>
<feature type="compositionally biased region" description="Polar residues" evidence="1">
    <location>
        <begin position="492"/>
        <end position="505"/>
    </location>
</feature>
<feature type="compositionally biased region" description="Polar residues" evidence="1">
    <location>
        <begin position="742"/>
        <end position="753"/>
    </location>
</feature>
<feature type="compositionally biased region" description="Polar residues" evidence="1">
    <location>
        <begin position="339"/>
        <end position="351"/>
    </location>
</feature>
<feature type="compositionally biased region" description="Acidic residues" evidence="1">
    <location>
        <begin position="434"/>
        <end position="446"/>
    </location>
</feature>
<feature type="compositionally biased region" description="Acidic residues" evidence="1">
    <location>
        <begin position="523"/>
        <end position="534"/>
    </location>
</feature>
<evidence type="ECO:0000313" key="3">
    <source>
        <dbReference type="Proteomes" id="UP000800235"/>
    </source>
</evidence>
<feature type="compositionally biased region" description="Polar residues" evidence="1">
    <location>
        <begin position="600"/>
        <end position="612"/>
    </location>
</feature>
<dbReference type="Proteomes" id="UP000800235">
    <property type="component" value="Unassembled WGS sequence"/>
</dbReference>
<dbReference type="EMBL" id="MU007029">
    <property type="protein sequence ID" value="KAF2431956.1"/>
    <property type="molecule type" value="Genomic_DNA"/>
</dbReference>
<feature type="compositionally biased region" description="Polar residues" evidence="1">
    <location>
        <begin position="682"/>
        <end position="707"/>
    </location>
</feature>
<feature type="compositionally biased region" description="Polar residues" evidence="1">
    <location>
        <begin position="415"/>
        <end position="426"/>
    </location>
</feature>
<dbReference type="AlphaFoldDB" id="A0A9P4NUI0"/>
<feature type="compositionally biased region" description="Polar residues" evidence="1">
    <location>
        <begin position="561"/>
        <end position="574"/>
    </location>
</feature>
<feature type="region of interest" description="Disordered" evidence="1">
    <location>
        <begin position="63"/>
        <end position="93"/>
    </location>
</feature>
<feature type="compositionally biased region" description="Basic residues" evidence="1">
    <location>
        <begin position="919"/>
        <end position="934"/>
    </location>
</feature>
<feature type="compositionally biased region" description="Basic and acidic residues" evidence="1">
    <location>
        <begin position="76"/>
        <end position="89"/>
    </location>
</feature>
<feature type="region of interest" description="Disordered" evidence="1">
    <location>
        <begin position="258"/>
        <end position="767"/>
    </location>
</feature>
<protein>
    <recommendedName>
        <fullName evidence="4">Myb-like domain-containing protein</fullName>
    </recommendedName>
</protein>
<feature type="compositionally biased region" description="Acidic residues" evidence="1">
    <location>
        <begin position="290"/>
        <end position="300"/>
    </location>
</feature>
<feature type="compositionally biased region" description="Basic and acidic residues" evidence="1">
    <location>
        <begin position="479"/>
        <end position="491"/>
    </location>
</feature>
<feature type="region of interest" description="Disordered" evidence="1">
    <location>
        <begin position="915"/>
        <end position="935"/>
    </location>
</feature>
<dbReference type="OrthoDB" id="3562657at2759"/>
<sequence>MHGAAFCRPRAASVSCSAQLSPPRDIGIHAAAPCMMQRLLPILQSRCYSVVLYVAVARETEESQLRGLPPIQPRRAGGDDANLAKKDGEGSDPMSTTFMAQVTGAFDCMTAIDANSGMNLAEQLGSGVESLRAHQKPDQAFRGTPPDSNRIDFLTPTAPVTTQPPIPLCSYSYYGRPSEYQVSSERRRRLMHAAARSVGLAMGRDTSAYPASQPVAARPFSVTILEEGARHMGITAPRCGWNRLGWAYGRSGQGVSTPKFIPFDPSQLAFKPPRKRKPNVDPYPHMPWTDIDDIAPEELDLTGLEPGPQSPEDRLSSATTRDVDRTQSDTGGKIGFTQRKGSSNGSRSPTALDTREEDGDSTALKGSSLDEPLVIEEDGSENDSEAESEAEPEDELPSSTSPFNRRRGPDRERSPTQADNSAQSNPGAVVPDSIAEDIDDGLDSLFEDSTFGESDGDDDDGVDNKPFGLSLTDAELDDGQLRQDSEADDRIVSSQAHDSARQSDQAAEVATTAGHSQSPEPEGGVDSEDVLELETDSHGNRVGMNQQSVRPGKGKRKHSLSTDPIGSVAQTLDSSMEAPIHSSHSAKRLRPSHRHRGDISASSNASTPNLTPSHRRSETTADMDDGQVGNGDGDRAARNSEGRESGNGEDGDKENDIDDVYDTLEGESNAGYPVDDDRGSRHSLQAGQRQRSVTSTWQQTPSSSRANSADPKPAKNRRRHRNNNPASGDVHTRSRRIATSLRRPQTASASTKSRGLAIDRNGVGASPQDPLYKVIDITLRPVSTGVSFLAATIQAAGDSVAFSHSEPATLLSEVLGQGGMIEGVTLKTMPSSGLWMLTGFRRVDVCDPSGPVASTETRPAPTDEMCPSDSLEQRAWALCSLAANAKGGETMVEEEVEQEEGVSDGGFGARDDDDCAGHAVHRGARRSSRAQTRRPWKELDEQRLLAWKRENKPWKWIFSQFPDRTKGAIRVRVHMLQKAQQSRRSQRAEALED</sequence>
<feature type="compositionally biased region" description="Basic and acidic residues" evidence="1">
    <location>
        <begin position="632"/>
        <end position="646"/>
    </location>
</feature>
<evidence type="ECO:0008006" key="4">
    <source>
        <dbReference type="Google" id="ProtNLM"/>
    </source>
</evidence>
<gene>
    <name evidence="2" type="ORF">EJ08DRAFT_659634</name>
</gene>
<feature type="compositionally biased region" description="Acidic residues" evidence="1">
    <location>
        <begin position="373"/>
        <end position="396"/>
    </location>
</feature>